<feature type="domain" description="RING-type" evidence="8">
    <location>
        <begin position="310"/>
        <end position="356"/>
    </location>
</feature>
<keyword evidence="11" id="KW-1185">Reference proteome</keyword>
<protein>
    <recommendedName>
        <fullName evidence="12">PHD-type domain-containing protein</fullName>
    </recommendedName>
</protein>
<dbReference type="PANTHER" id="PTHR47527">
    <property type="entry name" value="RING/FYVE/PHD ZINC FINGER SUPERFAMILY PROTEIN"/>
    <property type="match status" value="1"/>
</dbReference>
<dbReference type="SUPFAM" id="SSF57903">
    <property type="entry name" value="FYVE/PHD zinc finger"/>
    <property type="match status" value="1"/>
</dbReference>
<dbReference type="InterPro" id="IPR001965">
    <property type="entry name" value="Znf_PHD"/>
</dbReference>
<evidence type="ECO:0000259" key="7">
    <source>
        <dbReference type="PROSITE" id="PS50016"/>
    </source>
</evidence>
<dbReference type="Pfam" id="PF25073">
    <property type="entry name" value="DUF7797"/>
    <property type="match status" value="1"/>
</dbReference>
<dbReference type="InterPro" id="IPR001841">
    <property type="entry name" value="Znf_RING"/>
</dbReference>
<feature type="domain" description="PHD-type" evidence="7">
    <location>
        <begin position="307"/>
        <end position="359"/>
    </location>
</feature>
<dbReference type="PROSITE" id="PS50016">
    <property type="entry name" value="ZF_PHD_2"/>
    <property type="match status" value="1"/>
</dbReference>
<dbReference type="SMART" id="SM00249">
    <property type="entry name" value="PHD"/>
    <property type="match status" value="1"/>
</dbReference>
<keyword evidence="6" id="KW-0472">Membrane</keyword>
<keyword evidence="6" id="KW-0812">Transmembrane</keyword>
<dbReference type="Gene3D" id="3.30.40.10">
    <property type="entry name" value="Zinc/RING finger domain, C3HC4 (zinc finger)"/>
    <property type="match status" value="1"/>
</dbReference>
<dbReference type="InterPro" id="IPR011011">
    <property type="entry name" value="Znf_FYVE_PHD"/>
</dbReference>
<dbReference type="PANTHER" id="PTHR47527:SF6">
    <property type="entry name" value="OS06G0309000 PROTEIN"/>
    <property type="match status" value="1"/>
</dbReference>
<dbReference type="InterPro" id="IPR056699">
    <property type="entry name" value="DUF7797"/>
</dbReference>
<dbReference type="GO" id="GO:0008270">
    <property type="term" value="F:zinc ion binding"/>
    <property type="evidence" value="ECO:0007669"/>
    <property type="project" value="UniProtKB-KW"/>
</dbReference>
<evidence type="ECO:0000256" key="2">
    <source>
        <dbReference type="ARBA" id="ARBA00022771"/>
    </source>
</evidence>
<gene>
    <name evidence="10" type="ORF">HU200_060076</name>
</gene>
<evidence type="ECO:0000313" key="11">
    <source>
        <dbReference type="Proteomes" id="UP000636709"/>
    </source>
</evidence>
<evidence type="ECO:0000256" key="1">
    <source>
        <dbReference type="ARBA" id="ARBA00022723"/>
    </source>
</evidence>
<dbReference type="CDD" id="cd15489">
    <property type="entry name" value="PHD_SF"/>
    <property type="match status" value="1"/>
</dbReference>
<reference evidence="10" key="1">
    <citation type="submission" date="2020-07" db="EMBL/GenBank/DDBJ databases">
        <title>Genome sequence and genetic diversity analysis of an under-domesticated orphan crop, white fonio (Digitaria exilis).</title>
        <authorList>
            <person name="Bennetzen J.L."/>
            <person name="Chen S."/>
            <person name="Ma X."/>
            <person name="Wang X."/>
            <person name="Yssel A.E.J."/>
            <person name="Chaluvadi S.R."/>
            <person name="Johnson M."/>
            <person name="Gangashetty P."/>
            <person name="Hamidou F."/>
            <person name="Sanogo M.D."/>
            <person name="Zwaenepoel A."/>
            <person name="Wallace J."/>
            <person name="Van De Peer Y."/>
            <person name="Van Deynze A."/>
        </authorList>
    </citation>
    <scope>NUCLEOTIDE SEQUENCE</scope>
    <source>
        <tissue evidence="10">Leaves</tissue>
    </source>
</reference>
<dbReference type="EMBL" id="JACEFO010002497">
    <property type="protein sequence ID" value="KAF8657513.1"/>
    <property type="molecule type" value="Genomic_DNA"/>
</dbReference>
<sequence>MGGRKRRRRGGGELGRAAEIVMVLAAAGQARGGRAPTAAERALTAEARGALAAVVAGQVSLRPRELFATEAIRVLVEDLGLAWARDPAAVGFCKRRASIADKVLLTKRKMEGRREVLVPTVPKMTAASAKIGFQHGASKVTTGLPMNLSNPMLSSMISKQPPLNGAVAGASSIESRHIPSAVSLPAICSANAKMEVVVNGSNFTQNGGEGTIEEPNKSGHHTANSSSQSSLRISSQAEKSVEKGADIYPVSGGSVMGYEAPKGAFFIQKQIILSNHKAITRNVQWILHQPTDHSIWNVPSTEYMNTRLDCQICKVPITDMESLLVCDACERGMHVKCLQRYGNQDMVKPEWYCPRCVALSKGKPLPPKYGKVTRTIVVPKACMTSVALPSQVAVENPTEKDGSSNKNVAADGHLINQNTNKVGIAVCKSGTLALYATDSKAPSVAEPQKEDVKHDETSSIGNEGNGLPCGGIPTETATFCDEVQSTGASTYGSGNLSGGPQMHVKSSSASPTNYFALQSTELSATNHANHSSIVSSVENCERTRAPADELYQADGVTNDGIGKPHKREIMADDAISDHVNAHQVTLNRHCCSDPETIGDCNRYLGSSTDSVVVWVGDGLKSIDNKTFYNSCNIDGIVYNLHDHILIASEGSKSSPCKLQSLWEDHDSGSRVAMVNPYFFGSDIPESISKPCIYEEEQVYGSNDEKTVLVSAIRGPCEVLHVDKLSEETMRRCQLDSSGHRLHPIFFCRSVSYFLIILYFRLCWFVNICIYLQN</sequence>
<keyword evidence="6" id="KW-1133">Transmembrane helix</keyword>
<dbReference type="PROSITE" id="PS50089">
    <property type="entry name" value="ZF_RING_2"/>
    <property type="match status" value="1"/>
</dbReference>
<dbReference type="InterPro" id="IPR013083">
    <property type="entry name" value="Znf_RING/FYVE/PHD"/>
</dbReference>
<evidence type="ECO:0008006" key="12">
    <source>
        <dbReference type="Google" id="ProtNLM"/>
    </source>
</evidence>
<organism evidence="10 11">
    <name type="scientific">Digitaria exilis</name>
    <dbReference type="NCBI Taxonomy" id="1010633"/>
    <lineage>
        <taxon>Eukaryota</taxon>
        <taxon>Viridiplantae</taxon>
        <taxon>Streptophyta</taxon>
        <taxon>Embryophyta</taxon>
        <taxon>Tracheophyta</taxon>
        <taxon>Spermatophyta</taxon>
        <taxon>Magnoliopsida</taxon>
        <taxon>Liliopsida</taxon>
        <taxon>Poales</taxon>
        <taxon>Poaceae</taxon>
        <taxon>PACMAD clade</taxon>
        <taxon>Panicoideae</taxon>
        <taxon>Panicodae</taxon>
        <taxon>Paniceae</taxon>
        <taxon>Anthephorinae</taxon>
        <taxon>Digitaria</taxon>
    </lineage>
</organism>
<feature type="domain" description="BAH" evidence="9">
    <location>
        <begin position="636"/>
        <end position="762"/>
    </location>
</feature>
<keyword evidence="3" id="KW-0862">Zinc</keyword>
<feature type="region of interest" description="Disordered" evidence="5">
    <location>
        <begin position="205"/>
        <end position="236"/>
    </location>
</feature>
<evidence type="ECO:0000259" key="8">
    <source>
        <dbReference type="PROSITE" id="PS50089"/>
    </source>
</evidence>
<feature type="transmembrane region" description="Helical" evidence="6">
    <location>
        <begin position="750"/>
        <end position="772"/>
    </location>
</feature>
<evidence type="ECO:0000259" key="9">
    <source>
        <dbReference type="PROSITE" id="PS51038"/>
    </source>
</evidence>
<evidence type="ECO:0000256" key="5">
    <source>
        <dbReference type="SAM" id="MobiDB-lite"/>
    </source>
</evidence>
<evidence type="ECO:0000256" key="3">
    <source>
        <dbReference type="ARBA" id="ARBA00022833"/>
    </source>
</evidence>
<dbReference type="PROSITE" id="PS51038">
    <property type="entry name" value="BAH"/>
    <property type="match status" value="1"/>
</dbReference>
<feature type="region of interest" description="Disordered" evidence="5">
    <location>
        <begin position="440"/>
        <end position="468"/>
    </location>
</feature>
<dbReference type="Pfam" id="PF00628">
    <property type="entry name" value="PHD"/>
    <property type="match status" value="1"/>
</dbReference>
<dbReference type="Proteomes" id="UP000636709">
    <property type="component" value="Unassembled WGS sequence"/>
</dbReference>
<dbReference type="InterPro" id="IPR043151">
    <property type="entry name" value="BAH_sf"/>
</dbReference>
<dbReference type="OrthoDB" id="787137at2759"/>
<dbReference type="GO" id="GO:0003682">
    <property type="term" value="F:chromatin binding"/>
    <property type="evidence" value="ECO:0007669"/>
    <property type="project" value="InterPro"/>
</dbReference>
<proteinExistence type="predicted"/>
<keyword evidence="1" id="KW-0479">Metal-binding</keyword>
<dbReference type="Gene3D" id="2.30.30.490">
    <property type="match status" value="1"/>
</dbReference>
<evidence type="ECO:0000313" key="10">
    <source>
        <dbReference type="EMBL" id="KAF8657513.1"/>
    </source>
</evidence>
<evidence type="ECO:0000256" key="6">
    <source>
        <dbReference type="SAM" id="Phobius"/>
    </source>
</evidence>
<dbReference type="InterPro" id="IPR001025">
    <property type="entry name" value="BAH_dom"/>
</dbReference>
<dbReference type="AlphaFoldDB" id="A0A835AAE9"/>
<keyword evidence="2 4" id="KW-0863">Zinc-finger</keyword>
<comment type="caution">
    <text evidence="10">The sequence shown here is derived from an EMBL/GenBank/DDBJ whole genome shotgun (WGS) entry which is preliminary data.</text>
</comment>
<dbReference type="InterPro" id="IPR019787">
    <property type="entry name" value="Znf_PHD-finger"/>
</dbReference>
<evidence type="ECO:0000256" key="4">
    <source>
        <dbReference type="PROSITE-ProRule" id="PRU00175"/>
    </source>
</evidence>
<name>A0A835AAE9_9POAL</name>
<feature type="compositionally biased region" description="Basic and acidic residues" evidence="5">
    <location>
        <begin position="447"/>
        <end position="457"/>
    </location>
</feature>
<accession>A0A835AAE9</accession>
<dbReference type="CDD" id="cd04370">
    <property type="entry name" value="BAH"/>
    <property type="match status" value="1"/>
</dbReference>
<feature type="compositionally biased region" description="Low complexity" evidence="5">
    <location>
        <begin position="225"/>
        <end position="235"/>
    </location>
</feature>